<accession>C9RPB1</accession>
<gene>
    <name evidence="2" type="ordered locus">Fisuc_0970</name>
    <name evidence="3" type="ordered locus">FSU_1416</name>
</gene>
<evidence type="ECO:0000259" key="1">
    <source>
        <dbReference type="Pfam" id="PF00535"/>
    </source>
</evidence>
<reference evidence="3" key="3">
    <citation type="submission" date="2010-08" db="EMBL/GenBank/DDBJ databases">
        <authorList>
            <person name="Durkin A.S."/>
            <person name="Nelson K.E."/>
            <person name="Morrison M."/>
            <person name="Forsberg C.W."/>
            <person name="Wilson D.B."/>
            <person name="Russell J.B."/>
            <person name="Cann I.K.O."/>
            <person name="Mackie R.I."/>
            <person name="White B.A."/>
        </authorList>
    </citation>
    <scope>NUCLEOTIDE SEQUENCE</scope>
    <source>
        <strain evidence="3">S85</strain>
    </source>
</reference>
<sequence length="307" mass="35516">MREKVIVLMSTYNGMAHIQEQIDSIFGQVYDGEIEILVRDDGSKDNTVSFLENYPKTELRKIVVQKGENVGPQKSFLKLIKDAETADYYFFADQDDVWLPNKIERGVSFLRDEKKAAVYCSNYTITDGVLNVKAEAFIKTTPLFTPIKALLFNQVPGCCMAFNRSMMDLLKRINIDNVMMHDSMLLSLASYVGSVKYDCRPSILHRIHGNNVVGYGHKKIVLHKWIVEKIRLLVNREPYDISKMADQFIRLNACDAPSLYQKDVELLRDYKKNYKKTIQLLKHPDSHDIPWDRTTLSIRCKILFHLL</sequence>
<feature type="domain" description="Glycosyltransferase 2-like" evidence="1">
    <location>
        <begin position="7"/>
        <end position="163"/>
    </location>
</feature>
<dbReference type="EMBL" id="CP002158">
    <property type="protein sequence ID" value="ADL24862.1"/>
    <property type="molecule type" value="Genomic_DNA"/>
</dbReference>
<dbReference type="RefSeq" id="WP_014545709.1">
    <property type="nucleotide sequence ID" value="NC_013410.1"/>
</dbReference>
<dbReference type="PANTHER" id="PTHR22916:SF3">
    <property type="entry name" value="UDP-GLCNAC:BETAGAL BETA-1,3-N-ACETYLGLUCOSAMINYLTRANSFERASE-LIKE PROTEIN 1"/>
    <property type="match status" value="1"/>
</dbReference>
<dbReference type="PATRIC" id="fig|59374.8.peg.1366"/>
<keyword evidence="5" id="KW-1185">Reference proteome</keyword>
<dbReference type="Gene3D" id="3.90.550.10">
    <property type="entry name" value="Spore Coat Polysaccharide Biosynthesis Protein SpsA, Chain A"/>
    <property type="match status" value="1"/>
</dbReference>
<dbReference type="Pfam" id="PF00535">
    <property type="entry name" value="Glycos_transf_2"/>
    <property type="match status" value="1"/>
</dbReference>
<dbReference type="eggNOG" id="COG1216">
    <property type="taxonomic scope" value="Bacteria"/>
</dbReference>
<dbReference type="KEGG" id="fsc:FSU_1416"/>
<evidence type="ECO:0000313" key="3">
    <source>
        <dbReference type="EMBL" id="ADL24862.1"/>
    </source>
</evidence>
<dbReference type="PANTHER" id="PTHR22916">
    <property type="entry name" value="GLYCOSYLTRANSFERASE"/>
    <property type="match status" value="1"/>
</dbReference>
<dbReference type="Proteomes" id="UP000001497">
    <property type="component" value="Chromosome"/>
</dbReference>
<dbReference type="HOGENOM" id="CLU_025996_2_1_0"/>
<evidence type="ECO:0000313" key="5">
    <source>
        <dbReference type="Proteomes" id="UP000001497"/>
    </source>
</evidence>
<name>C9RPB1_FIBSS</name>
<reference evidence="2 5" key="1">
    <citation type="submission" date="2009-10" db="EMBL/GenBank/DDBJ databases">
        <title>Complete sequence of Fibrobacter succinogenes subsp. succinogenes S85.</title>
        <authorList>
            <consortium name="US DOE Joint Genome Institute"/>
            <person name="Lucas S."/>
            <person name="Copeland A."/>
            <person name="Lapidus A."/>
            <person name="Glavina del Rio T."/>
            <person name="Tice H."/>
            <person name="Bruce D."/>
            <person name="Goodwin L."/>
            <person name="Pitluck S."/>
            <person name="Chertkov O."/>
            <person name="Detter J.C."/>
            <person name="Han C."/>
            <person name="Tapia R."/>
            <person name="Larimer F."/>
            <person name="Land M."/>
            <person name="Hauser L."/>
            <person name="Kyrpides N."/>
            <person name="Mikhailova N."/>
            <person name="Weimer P.J."/>
            <person name="Stevenson D.M."/>
            <person name="Boyum J."/>
            <person name="Brumm P.I."/>
            <person name="Mead D."/>
        </authorList>
    </citation>
    <scope>NUCLEOTIDE SEQUENCE [LARGE SCALE GENOMIC DNA]</scope>
    <source>
        <strain evidence="5">ATCC 19169 / S85</strain>
        <strain evidence="2">S85</strain>
    </source>
</reference>
<keyword evidence="3" id="KW-0808">Transferase</keyword>
<dbReference type="SUPFAM" id="SSF53448">
    <property type="entry name" value="Nucleotide-diphospho-sugar transferases"/>
    <property type="match status" value="1"/>
</dbReference>
<dbReference type="InterPro" id="IPR001173">
    <property type="entry name" value="Glyco_trans_2-like"/>
</dbReference>
<dbReference type="EMBL" id="CP001792">
    <property type="protein sequence ID" value="ACX74575.1"/>
    <property type="molecule type" value="Genomic_DNA"/>
</dbReference>
<protein>
    <submittedName>
        <fullName evidence="2">Glycosyl transferase family 2</fullName>
    </submittedName>
    <submittedName>
        <fullName evidence="3">Putative rhamnosyltransferase</fullName>
    </submittedName>
</protein>
<evidence type="ECO:0000313" key="2">
    <source>
        <dbReference type="EMBL" id="ACX74575.1"/>
    </source>
</evidence>
<dbReference type="OrthoDB" id="9802649at2"/>
<evidence type="ECO:0000313" key="4">
    <source>
        <dbReference type="Proteomes" id="UP000000517"/>
    </source>
</evidence>
<dbReference type="CDD" id="cd04196">
    <property type="entry name" value="GT_2_like_d"/>
    <property type="match status" value="1"/>
</dbReference>
<organism evidence="3 4">
    <name type="scientific">Fibrobacter succinogenes (strain ATCC 19169 / S85)</name>
    <dbReference type="NCBI Taxonomy" id="59374"/>
    <lineage>
        <taxon>Bacteria</taxon>
        <taxon>Pseudomonadati</taxon>
        <taxon>Fibrobacterota</taxon>
        <taxon>Fibrobacteria</taxon>
        <taxon>Fibrobacterales</taxon>
        <taxon>Fibrobacteraceae</taxon>
        <taxon>Fibrobacter</taxon>
    </lineage>
</organism>
<dbReference type="STRING" id="59374.FSU_1416"/>
<proteinExistence type="predicted"/>
<dbReference type="InterPro" id="IPR029044">
    <property type="entry name" value="Nucleotide-diphossugar_trans"/>
</dbReference>
<dbReference type="KEGG" id="fsu:Fisuc_0970"/>
<dbReference type="AlphaFoldDB" id="C9RPB1"/>
<reference evidence="4" key="2">
    <citation type="submission" date="2010-08" db="EMBL/GenBank/DDBJ databases">
        <title>Complete sequence of Fibrobacter succinogenes subsp. succinogenes S85.</title>
        <authorList>
            <person name="Durkin A.S."/>
            <person name="Nelson K.E."/>
            <person name="Morrison M."/>
            <person name="Forsberg C.W."/>
            <person name="Wilson D.B."/>
            <person name="Russell J.B."/>
            <person name="Cann I.K.O."/>
            <person name="Mackie R.I."/>
            <person name="White B.A."/>
        </authorList>
    </citation>
    <scope>NUCLEOTIDE SEQUENCE [LARGE SCALE GENOMIC DNA]</scope>
    <source>
        <strain evidence="4">ATCC 19169 / S85</strain>
    </source>
</reference>
<dbReference type="CAZy" id="GT2">
    <property type="family name" value="Glycosyltransferase Family 2"/>
</dbReference>
<dbReference type="Proteomes" id="UP000000517">
    <property type="component" value="Chromosome"/>
</dbReference>
<dbReference type="GO" id="GO:0016758">
    <property type="term" value="F:hexosyltransferase activity"/>
    <property type="evidence" value="ECO:0007669"/>
    <property type="project" value="UniProtKB-ARBA"/>
</dbReference>